<proteinExistence type="predicted"/>
<dbReference type="STRING" id="1555241.A0A4P9X1G3"/>
<gene>
    <name evidence="6" type="ORF">CXG81DRAFT_15300</name>
</gene>
<dbReference type="OrthoDB" id="2272012at2759"/>
<dbReference type="SUPFAM" id="SSF50729">
    <property type="entry name" value="PH domain-like"/>
    <property type="match status" value="1"/>
</dbReference>
<dbReference type="InterPro" id="IPR000591">
    <property type="entry name" value="DEP_dom"/>
</dbReference>
<dbReference type="InterPro" id="IPR041675">
    <property type="entry name" value="PH_5"/>
</dbReference>
<evidence type="ECO:0000256" key="1">
    <source>
        <dbReference type="ARBA" id="ARBA00022553"/>
    </source>
</evidence>
<dbReference type="SUPFAM" id="SSF46785">
    <property type="entry name" value="Winged helix' DNA-binding domain"/>
    <property type="match status" value="1"/>
</dbReference>
<dbReference type="PANTHER" id="PTHR46572">
    <property type="entry name" value="RHO1 GDP-GTP EXCHANGE PROTEIN 1-RELATED"/>
    <property type="match status" value="1"/>
</dbReference>
<accession>A0A4P9X1G3</accession>
<dbReference type="CDD" id="cd00160">
    <property type="entry name" value="RhoGEF"/>
    <property type="match status" value="1"/>
</dbReference>
<dbReference type="InterPro" id="IPR001849">
    <property type="entry name" value="PH_domain"/>
</dbReference>
<dbReference type="SMART" id="SM00049">
    <property type="entry name" value="DEP"/>
    <property type="match status" value="1"/>
</dbReference>
<dbReference type="InterPro" id="IPR052233">
    <property type="entry name" value="Rho-type_GEFs"/>
</dbReference>
<evidence type="ECO:0000313" key="6">
    <source>
        <dbReference type="EMBL" id="RKO98905.1"/>
    </source>
</evidence>
<sequence>MTLHRSSLPPVYAALLSQVAHAFRTLIVPGTHTKESLEYKDSFLGLEAVNTLCQIIKTNDRNLALLVGRTLDAQGFFHDVTYSHRLRDSRHELYQFRKGPGRTAPAPALPSHGTLSHAALRPNGVFVLLTDCYAPTCSRDRLCYSVACPRRLEQRTRMMSSSATAAAAAGGHGPTDQLWSETVPESLLATLSPKDRNRQEVIFELIKTEAVFVADMEFLMKAYEEPLRTQEIIPMSTREAFVRKVFHNVRSIIVANTRLLKMLQRRQKESLAVDKIGDIMVVFSRELHAFVEYGANQPWAKHALDLELDHNTAFSEFCRKVEKMPESHRLPIQSFLARPTTRVGRYPLLLEGVLKHTPKGHSDQRMLPEAVKAIKETLSRINAEAGKADNLLKLQQIKSQLIWHPGEFQDLRLQEQGRQFVRDGTLILKRGNDLELHVFLFDHCLLLTKKKKNGMFKVWKKPIPLELLTTSSRSMAAPPRRPAAPAAMAVSPHALSHHDDDEFTFAFVHLGRAGGQYLLQAATPSDCRAWMDVIAHQKRVLTERKRRFKLFPLMDTSWARSGIGRITCSAVWGSRLILGTDQGIYTNVTIKYPTFTRQWTRALAVEHVAQIDLLLPQGTLLVLAEKTLLSFNLEMLNPKHLAQELRGRKVASHVSFFKVGTCGDRQLLCIVKSTALSSTVKVLEPGTAPASKRKNGMLGGFFRGSPDTMRVFKEFYIPAESSSLHFLRSKLCVGCARGFEIVDLDSLDTQGLLDPSDPRLDFALRRSSDGVRPMAIFRATDGGDFLLCYSDFGFYVNKLGRRARDDWIVYWSGQPAAFAVVHPFVIALEPAFIEVRHMETGHLQQILPVSQLRVLTNNGTHLHACVRLRDAPLQPEVQAVLALRSLTTAVDRSLPR</sequence>
<dbReference type="Gene3D" id="1.20.900.10">
    <property type="entry name" value="Dbl homology (DH) domain"/>
    <property type="match status" value="1"/>
</dbReference>
<dbReference type="Pfam" id="PF15405">
    <property type="entry name" value="PH_5"/>
    <property type="match status" value="1"/>
</dbReference>
<dbReference type="InterPro" id="IPR036390">
    <property type="entry name" value="WH_DNA-bd_sf"/>
</dbReference>
<feature type="domain" description="CNH" evidence="5">
    <location>
        <begin position="563"/>
        <end position="862"/>
    </location>
</feature>
<evidence type="ECO:0000259" key="3">
    <source>
        <dbReference type="PROSITE" id="PS50003"/>
    </source>
</evidence>
<dbReference type="InterPro" id="IPR000219">
    <property type="entry name" value="DH_dom"/>
</dbReference>
<keyword evidence="2" id="KW-0344">Guanine-nucleotide releasing factor</keyword>
<feature type="domain" description="DH" evidence="4">
    <location>
        <begin position="197"/>
        <end position="384"/>
    </location>
</feature>
<dbReference type="Pfam" id="PF00780">
    <property type="entry name" value="CNH"/>
    <property type="match status" value="1"/>
</dbReference>
<protein>
    <recommendedName>
        <fullName evidence="8">CNH-domain-containing protein</fullName>
    </recommendedName>
</protein>
<keyword evidence="1" id="KW-0597">Phosphoprotein</keyword>
<dbReference type="SMART" id="SM00233">
    <property type="entry name" value="PH"/>
    <property type="match status" value="1"/>
</dbReference>
<evidence type="ECO:0000259" key="5">
    <source>
        <dbReference type="PROSITE" id="PS50219"/>
    </source>
</evidence>
<evidence type="ECO:0000313" key="7">
    <source>
        <dbReference type="Proteomes" id="UP000274922"/>
    </source>
</evidence>
<dbReference type="Proteomes" id="UP000274922">
    <property type="component" value="Unassembled WGS sequence"/>
</dbReference>
<dbReference type="PANTHER" id="PTHR46572:SF2">
    <property type="entry name" value="RHO1 GDP-GTP EXCHANGE PROTEIN 1-RELATED"/>
    <property type="match status" value="1"/>
</dbReference>
<keyword evidence="7" id="KW-1185">Reference proteome</keyword>
<dbReference type="PROSITE" id="PS50003">
    <property type="entry name" value="PH_DOMAIN"/>
    <property type="match status" value="1"/>
</dbReference>
<dbReference type="EMBL" id="ML014345">
    <property type="protein sequence ID" value="RKO98905.1"/>
    <property type="molecule type" value="Genomic_DNA"/>
</dbReference>
<evidence type="ECO:0000256" key="2">
    <source>
        <dbReference type="ARBA" id="ARBA00022658"/>
    </source>
</evidence>
<feature type="domain" description="PH" evidence="3">
    <location>
        <begin position="419"/>
        <end position="539"/>
    </location>
</feature>
<dbReference type="InterPro" id="IPR036388">
    <property type="entry name" value="WH-like_DNA-bd_sf"/>
</dbReference>
<evidence type="ECO:0008006" key="8">
    <source>
        <dbReference type="Google" id="ProtNLM"/>
    </source>
</evidence>
<dbReference type="SMART" id="SM00325">
    <property type="entry name" value="RhoGEF"/>
    <property type="match status" value="1"/>
</dbReference>
<dbReference type="InterPro" id="IPR011993">
    <property type="entry name" value="PH-like_dom_sf"/>
</dbReference>
<dbReference type="GO" id="GO:0005085">
    <property type="term" value="F:guanyl-nucleotide exchange factor activity"/>
    <property type="evidence" value="ECO:0007669"/>
    <property type="project" value="UniProtKB-KW"/>
</dbReference>
<evidence type="ECO:0000259" key="4">
    <source>
        <dbReference type="PROSITE" id="PS50010"/>
    </source>
</evidence>
<reference evidence="7" key="1">
    <citation type="journal article" date="2018" name="Nat. Microbiol.">
        <title>Leveraging single-cell genomics to expand the fungal tree of life.</title>
        <authorList>
            <person name="Ahrendt S.R."/>
            <person name="Quandt C.A."/>
            <person name="Ciobanu D."/>
            <person name="Clum A."/>
            <person name="Salamov A."/>
            <person name="Andreopoulos B."/>
            <person name="Cheng J.F."/>
            <person name="Woyke T."/>
            <person name="Pelin A."/>
            <person name="Henrissat B."/>
            <person name="Reynolds N.K."/>
            <person name="Benny G.L."/>
            <person name="Smith M.E."/>
            <person name="James T.Y."/>
            <person name="Grigoriev I.V."/>
        </authorList>
    </citation>
    <scope>NUCLEOTIDE SEQUENCE [LARGE SCALE GENOMIC DNA]</scope>
    <source>
        <strain evidence="7">ATCC 52028</strain>
    </source>
</reference>
<dbReference type="Pfam" id="PF00610">
    <property type="entry name" value="DEP"/>
    <property type="match status" value="1"/>
</dbReference>
<dbReference type="AlphaFoldDB" id="A0A4P9X1G3"/>
<dbReference type="Gene3D" id="2.30.29.30">
    <property type="entry name" value="Pleckstrin-homology domain (PH domain)/Phosphotyrosine-binding domain (PTB)"/>
    <property type="match status" value="1"/>
</dbReference>
<dbReference type="InterPro" id="IPR001180">
    <property type="entry name" value="CNH_dom"/>
</dbReference>
<name>A0A4P9X1G3_9FUNG</name>
<dbReference type="GO" id="GO:0035556">
    <property type="term" value="P:intracellular signal transduction"/>
    <property type="evidence" value="ECO:0007669"/>
    <property type="project" value="InterPro"/>
</dbReference>
<dbReference type="SMART" id="SM00036">
    <property type="entry name" value="CNH"/>
    <property type="match status" value="1"/>
</dbReference>
<organism evidence="6 7">
    <name type="scientific">Caulochytrium protostelioides</name>
    <dbReference type="NCBI Taxonomy" id="1555241"/>
    <lineage>
        <taxon>Eukaryota</taxon>
        <taxon>Fungi</taxon>
        <taxon>Fungi incertae sedis</taxon>
        <taxon>Chytridiomycota</taxon>
        <taxon>Chytridiomycota incertae sedis</taxon>
        <taxon>Chytridiomycetes</taxon>
        <taxon>Caulochytriales</taxon>
        <taxon>Caulochytriaceae</taxon>
        <taxon>Caulochytrium</taxon>
    </lineage>
</organism>
<dbReference type="SUPFAM" id="SSF48065">
    <property type="entry name" value="DBL homology domain (DH-domain)"/>
    <property type="match status" value="1"/>
</dbReference>
<dbReference type="PROSITE" id="PS50010">
    <property type="entry name" value="DH_2"/>
    <property type="match status" value="1"/>
</dbReference>
<dbReference type="Pfam" id="PF00621">
    <property type="entry name" value="RhoGEF"/>
    <property type="match status" value="1"/>
</dbReference>
<dbReference type="PROSITE" id="PS50219">
    <property type="entry name" value="CNH"/>
    <property type="match status" value="1"/>
</dbReference>
<dbReference type="InterPro" id="IPR035899">
    <property type="entry name" value="DBL_dom_sf"/>
</dbReference>
<dbReference type="Gene3D" id="1.10.10.10">
    <property type="entry name" value="Winged helix-like DNA-binding domain superfamily/Winged helix DNA-binding domain"/>
    <property type="match status" value="1"/>
</dbReference>